<accession>A0AAV7ZSB4</accession>
<dbReference type="AlphaFoldDB" id="A0AAV7ZSB4"/>
<dbReference type="InterPro" id="IPR039930">
    <property type="entry name" value="RALGAPB"/>
</dbReference>
<keyword evidence="1" id="KW-0343">GTPase activation</keyword>
<dbReference type="PANTHER" id="PTHR21344">
    <property type="entry name" value="RAL GTPASE-ACTIVATING PROTEIN SUBUNIT BETA"/>
    <property type="match status" value="1"/>
</dbReference>
<reference evidence="4" key="1">
    <citation type="submission" date="2022-08" db="EMBL/GenBank/DDBJ databases">
        <title>Novel sulphate-reducing endosymbionts in the free-living metamonad Anaeramoeba.</title>
        <authorList>
            <person name="Jerlstrom-Hultqvist J."/>
            <person name="Cepicka I."/>
            <person name="Gallot-Lavallee L."/>
            <person name="Salas-Leiva D."/>
            <person name="Curtis B.A."/>
            <person name="Zahonova K."/>
            <person name="Pipaliya S."/>
            <person name="Dacks J."/>
            <person name="Roger A.J."/>
        </authorList>
    </citation>
    <scope>NUCLEOTIDE SEQUENCE</scope>
    <source>
        <strain evidence="4">Busselton2</strain>
    </source>
</reference>
<feature type="region of interest" description="Disordered" evidence="2">
    <location>
        <begin position="1148"/>
        <end position="1186"/>
    </location>
</feature>
<dbReference type="InterPro" id="IPR000331">
    <property type="entry name" value="Rap/Ran_GAP_dom"/>
</dbReference>
<dbReference type="GO" id="GO:0005096">
    <property type="term" value="F:GTPase activator activity"/>
    <property type="evidence" value="ECO:0007669"/>
    <property type="project" value="UniProtKB-KW"/>
</dbReference>
<proteinExistence type="predicted"/>
<evidence type="ECO:0000259" key="3">
    <source>
        <dbReference type="PROSITE" id="PS50085"/>
    </source>
</evidence>
<feature type="compositionally biased region" description="Basic and acidic residues" evidence="2">
    <location>
        <begin position="1150"/>
        <end position="1178"/>
    </location>
</feature>
<dbReference type="PANTHER" id="PTHR21344:SF1">
    <property type="entry name" value="RAL GTPASE-ACTIVATING PROTEIN SUBUNIT BETA"/>
    <property type="match status" value="1"/>
</dbReference>
<evidence type="ECO:0000313" key="4">
    <source>
        <dbReference type="EMBL" id="KAJ3442749.1"/>
    </source>
</evidence>
<comment type="caution">
    <text evidence="4">The sequence shown here is derived from an EMBL/GenBank/DDBJ whole genome shotgun (WGS) entry which is preliminary data.</text>
</comment>
<dbReference type="Pfam" id="PF02145">
    <property type="entry name" value="Rap_GAP"/>
    <property type="match status" value="1"/>
</dbReference>
<evidence type="ECO:0000313" key="5">
    <source>
        <dbReference type="Proteomes" id="UP001146793"/>
    </source>
</evidence>
<dbReference type="FunFam" id="3.40.50.11210:FF:000001">
    <property type="entry name" value="Ral GTPase-activating protein subunit alpha-1 isoform 1"/>
    <property type="match status" value="1"/>
</dbReference>
<dbReference type="Pfam" id="PF20412">
    <property type="entry name" value="RALGAPB_N"/>
    <property type="match status" value="1"/>
</dbReference>
<dbReference type="SUPFAM" id="SSF111347">
    <property type="entry name" value="Rap/Ran-GAP"/>
    <property type="match status" value="1"/>
</dbReference>
<dbReference type="PROSITE" id="PS50085">
    <property type="entry name" value="RAPGAP"/>
    <property type="match status" value="1"/>
</dbReference>
<name>A0AAV7ZSB4_9EUKA</name>
<protein>
    <recommendedName>
        <fullName evidence="3">Rap-GAP domain-containing protein</fullName>
    </recommendedName>
</protein>
<evidence type="ECO:0000256" key="2">
    <source>
        <dbReference type="SAM" id="MobiDB-lite"/>
    </source>
</evidence>
<dbReference type="GO" id="GO:0051056">
    <property type="term" value="P:regulation of small GTPase mediated signal transduction"/>
    <property type="evidence" value="ECO:0007669"/>
    <property type="project" value="InterPro"/>
</dbReference>
<evidence type="ECO:0000256" key="1">
    <source>
        <dbReference type="ARBA" id="ARBA00022468"/>
    </source>
</evidence>
<dbReference type="Gene3D" id="3.40.50.11210">
    <property type="entry name" value="Rap/Ran-GAP"/>
    <property type="match status" value="1"/>
</dbReference>
<sequence length="1211" mass="141967">MGVLQNFPIAEKKSIIQIVLSVYLKTEKLDEIFSNTFQIKWFFEFSGLALTLPIENSSIIEKSLLLYDQWVSEERFPKAFYSEDKLFFIREISNHLSLVFKPREGISRDLSKSKKHIKLCLKALSIYQKLATKDLKFYDTKTREHLLCVMMGIADSFLQEKIDENHLYLQKGLCRPVLKVLFEYWLVFGTTEHTLWKLFRGLATGWVSHEATIHQWSATIYGLMDRVIGILYDNKAGTKTVTITVPHIPKEFQQSVLNLSDKQVMFTWKGYLNILGNPNNLNNPQNFEQMISGINDVVDLILTIGDESKEENSENVYLLPDKPNGDTILRIFGNWLFETVFKNRLGFDKGVSIAFTILLKILSTHFDSPLSEANLTKFYSAIIQAFHNTEEYSQSLFSILKGSENLFLRDHDGIFILIPHYLKIIQTVLSETTFTFVKGHSLTLLRRSSIIILKNLLCFPRLYPQLKIATITGYDKDTVQNFSFLSTIRTILLNGWSNETDPDNAVYLLWTMGLIIFESLRDRSTIPPLFLLTIQKYLCQPTDIQVKWPIKVLFTGISIIRSMEPLINQIRDCSTQTIPNLIIGLCRLIKYLLENIPNNISQDDYDQLIILILKTLSDLIIPKNWIIIYINVINEIFKIINQIIELRQSHKSKKKKKKSIIISEKIICETKYFFNKIMKLSGNFPLKSGSETLSAQITEFDLMKSYNLSENEFFKYCRFIVKNDEELITIIDEPENNQKQKKKKTMVLIRDYIGKYFWNFYFRISPDFNNNDFSEEYLTKEGIKKKPIPPRYPQAKILTKKEKGELNYRYGVDYNSKYFIPQEKYLLIKKIKSALNTQHKNENMYRFFEDQLKNVDLSIKPKKRNKNFCLEDKTNNSRMFFSNFGIFDINNEKNLKLINFNSNFIQEIQELDQTPEREQFTIGIIYVGKGQNRESNGQSIFENEEAEKDFDNFIQEIGWKINLKTHKGYKGNLQWEETGLDAIYYSNYSTEIIFHISTMLKNVSAEKKKEILLNNNQVIIVWCDDERKFNPKCIKNKNNLIYFIIRPHYTGLYSIEIIDYSEDKINYYSQLLFETSLISRAILGTLIRSSIINIFRELQLKDSNYIHPVMKRKKIIKQIIQKYSQNLNNEKFFYNFFNQKKEININLSIDPERKSPINTRKESQTEKTESNGQLDKKSSSTTNINVNGKVELNFNNNIEKEKEKEIENSIY</sequence>
<dbReference type="InterPro" id="IPR046859">
    <property type="entry name" value="RGPA/RALGAPB_N"/>
</dbReference>
<gene>
    <name evidence="4" type="ORF">M0812_12494</name>
</gene>
<dbReference type="EMBL" id="JANTQA010000026">
    <property type="protein sequence ID" value="KAJ3442749.1"/>
    <property type="molecule type" value="Genomic_DNA"/>
</dbReference>
<dbReference type="InterPro" id="IPR035974">
    <property type="entry name" value="Rap/Ran-GAP_sf"/>
</dbReference>
<feature type="domain" description="Rap-GAP" evidence="3">
    <location>
        <begin position="908"/>
        <end position="1119"/>
    </location>
</feature>
<dbReference type="Proteomes" id="UP001146793">
    <property type="component" value="Unassembled WGS sequence"/>
</dbReference>
<organism evidence="4 5">
    <name type="scientific">Anaeramoeba flamelloides</name>
    <dbReference type="NCBI Taxonomy" id="1746091"/>
    <lineage>
        <taxon>Eukaryota</taxon>
        <taxon>Metamonada</taxon>
        <taxon>Anaeramoebidae</taxon>
        <taxon>Anaeramoeba</taxon>
    </lineage>
</organism>